<dbReference type="EMBL" id="FOGI01000002">
    <property type="protein sequence ID" value="SER20929.1"/>
    <property type="molecule type" value="Genomic_DNA"/>
</dbReference>
<keyword evidence="2" id="KW-1185">Reference proteome</keyword>
<gene>
    <name evidence="1" type="ORF">SAMN04487818_10267</name>
</gene>
<evidence type="ECO:0000313" key="1">
    <source>
        <dbReference type="EMBL" id="SER20929.1"/>
    </source>
</evidence>
<dbReference type="AlphaFoldDB" id="A0A1H9MBT1"/>
<proteinExistence type="predicted"/>
<sequence>MVLDVLGACPRGLVPRPGDIVISTQALLADPDTPPNLAAWARLRAHSGHIVVHLRHSLGVWAALDVLAGPDYRAAVTTDTGSVIEPDQVRPRHRPRR</sequence>
<dbReference type="STRING" id="155974.SAMN04487818_10267"/>
<reference evidence="2" key="1">
    <citation type="submission" date="2016-10" db="EMBL/GenBank/DDBJ databases">
        <authorList>
            <person name="Varghese N."/>
            <person name="Submissions S."/>
        </authorList>
    </citation>
    <scope>NUCLEOTIDE SEQUENCE [LARGE SCALE GENOMIC DNA]</scope>
    <source>
        <strain evidence="2">DSM 44260</strain>
    </source>
</reference>
<organism evidence="1 2">
    <name type="scientific">Actinokineospora terrae</name>
    <dbReference type="NCBI Taxonomy" id="155974"/>
    <lineage>
        <taxon>Bacteria</taxon>
        <taxon>Bacillati</taxon>
        <taxon>Actinomycetota</taxon>
        <taxon>Actinomycetes</taxon>
        <taxon>Pseudonocardiales</taxon>
        <taxon>Pseudonocardiaceae</taxon>
        <taxon>Actinokineospora</taxon>
    </lineage>
</organism>
<accession>A0A1H9MBT1</accession>
<evidence type="ECO:0000313" key="2">
    <source>
        <dbReference type="Proteomes" id="UP000199051"/>
    </source>
</evidence>
<protein>
    <submittedName>
        <fullName evidence="1">Uncharacterized protein</fullName>
    </submittedName>
</protein>
<name>A0A1H9MBT1_9PSEU</name>
<dbReference type="Proteomes" id="UP000199051">
    <property type="component" value="Unassembled WGS sequence"/>
</dbReference>